<evidence type="ECO:0000313" key="2">
    <source>
        <dbReference type="EMBL" id="SOY28057.1"/>
    </source>
</evidence>
<proteinExistence type="predicted"/>
<dbReference type="InterPro" id="IPR046097">
    <property type="entry name" value="DUF6033"/>
</dbReference>
<dbReference type="OrthoDB" id="1665789at2"/>
<accession>A0A2K4ZC72</accession>
<evidence type="ECO:0000256" key="1">
    <source>
        <dbReference type="SAM" id="MobiDB-lite"/>
    </source>
</evidence>
<name>A0A2K4ZC72_9FIRM</name>
<protein>
    <submittedName>
        <fullName evidence="2">Uncharacterized protein</fullName>
    </submittedName>
</protein>
<feature type="region of interest" description="Disordered" evidence="1">
    <location>
        <begin position="157"/>
        <end position="197"/>
    </location>
</feature>
<sequence>MEKIGSYYQNNFYDTTAQAAKEKESTRAGGSKGAGAVREKKAPELSRAAQKLLKELQKSYKNMDFIVADYETDEEAAELLSRGTGEYSALFSADELEKMATDESVKEKNLKILDGAVSKLDEMKTQLGDKSDDIARIGISIGDDGEVSFFAELEKNSEKQRERIENAREEKREAAKEAGRAEASEYRAHGKKGEKRTTVFASTVEELAEKIAQVDWSRVKEEQHNPTGQRFDFTV</sequence>
<feature type="region of interest" description="Disordered" evidence="1">
    <location>
        <begin position="19"/>
        <end position="45"/>
    </location>
</feature>
<evidence type="ECO:0000313" key="3">
    <source>
        <dbReference type="Proteomes" id="UP000236311"/>
    </source>
</evidence>
<dbReference type="RefSeq" id="WP_146039970.1">
    <property type="nucleotide sequence ID" value="NZ_CANRXC010000003.1"/>
</dbReference>
<dbReference type="EMBL" id="OFSM01000003">
    <property type="protein sequence ID" value="SOY28057.1"/>
    <property type="molecule type" value="Genomic_DNA"/>
</dbReference>
<dbReference type="Proteomes" id="UP000236311">
    <property type="component" value="Unassembled WGS sequence"/>
</dbReference>
<gene>
    <name evidence="2" type="ORF">AMURIS_00762</name>
</gene>
<dbReference type="Pfam" id="PF19498">
    <property type="entry name" value="DUF6033"/>
    <property type="match status" value="1"/>
</dbReference>
<feature type="compositionally biased region" description="Basic and acidic residues" evidence="1">
    <location>
        <begin position="157"/>
        <end position="188"/>
    </location>
</feature>
<organism evidence="2 3">
    <name type="scientific">Acetatifactor muris</name>
    <dbReference type="NCBI Taxonomy" id="879566"/>
    <lineage>
        <taxon>Bacteria</taxon>
        <taxon>Bacillati</taxon>
        <taxon>Bacillota</taxon>
        <taxon>Clostridia</taxon>
        <taxon>Lachnospirales</taxon>
        <taxon>Lachnospiraceae</taxon>
        <taxon>Acetatifactor</taxon>
    </lineage>
</organism>
<reference evidence="2 3" key="1">
    <citation type="submission" date="2018-01" db="EMBL/GenBank/DDBJ databases">
        <authorList>
            <person name="Gaut B.S."/>
            <person name="Morton B.R."/>
            <person name="Clegg M.T."/>
            <person name="Duvall M.R."/>
        </authorList>
    </citation>
    <scope>NUCLEOTIDE SEQUENCE [LARGE SCALE GENOMIC DNA]</scope>
    <source>
        <strain evidence="2">GP69</strain>
    </source>
</reference>
<dbReference type="AlphaFoldDB" id="A0A2K4ZC72"/>
<keyword evidence="3" id="KW-1185">Reference proteome</keyword>